<proteinExistence type="predicted"/>
<dbReference type="Proteomes" id="UP001638806">
    <property type="component" value="Unassembled WGS sequence"/>
</dbReference>
<comment type="caution">
    <text evidence="1">The sequence shown here is derived from an EMBL/GenBank/DDBJ whole genome shotgun (WGS) entry which is preliminary data.</text>
</comment>
<evidence type="ECO:0000313" key="1">
    <source>
        <dbReference type="EMBL" id="KAL3959237.1"/>
    </source>
</evidence>
<evidence type="ECO:0000313" key="2">
    <source>
        <dbReference type="Proteomes" id="UP001638806"/>
    </source>
</evidence>
<name>A0ACC4DTK6_PURLI</name>
<accession>A0ACC4DTK6</accession>
<organism evidence="1 2">
    <name type="scientific">Purpureocillium lilacinum</name>
    <name type="common">Paecilomyces lilacinus</name>
    <dbReference type="NCBI Taxonomy" id="33203"/>
    <lineage>
        <taxon>Eukaryota</taxon>
        <taxon>Fungi</taxon>
        <taxon>Dikarya</taxon>
        <taxon>Ascomycota</taxon>
        <taxon>Pezizomycotina</taxon>
        <taxon>Sordariomycetes</taxon>
        <taxon>Hypocreomycetidae</taxon>
        <taxon>Hypocreales</taxon>
        <taxon>Ophiocordycipitaceae</taxon>
        <taxon>Purpureocillium</taxon>
    </lineage>
</organism>
<protein>
    <submittedName>
        <fullName evidence="1">Uncharacterized protein</fullName>
    </submittedName>
</protein>
<dbReference type="EMBL" id="JBGNUJ010000006">
    <property type="protein sequence ID" value="KAL3959237.1"/>
    <property type="molecule type" value="Genomic_DNA"/>
</dbReference>
<gene>
    <name evidence="1" type="ORF">ACCO45_007399</name>
</gene>
<reference evidence="1" key="1">
    <citation type="submission" date="2024-12" db="EMBL/GenBank/DDBJ databases">
        <title>Comparative genomics and development of molecular markers within Purpureocillium lilacinum and among Purpureocillium species.</title>
        <authorList>
            <person name="Yeh Z.-Y."/>
            <person name="Ni N.-T."/>
            <person name="Lo P.-H."/>
            <person name="Mushyakhwo K."/>
            <person name="Lin C.-F."/>
            <person name="Nai Y.-S."/>
        </authorList>
    </citation>
    <scope>NUCLEOTIDE SEQUENCE</scope>
    <source>
        <strain evidence="1">NCHU-NPUST-175</strain>
    </source>
</reference>
<keyword evidence="2" id="KW-1185">Reference proteome</keyword>
<sequence>MLTIRTMRDPAVLRPRKHQPPDLNMRVVIEHSHSASGSEEGNCGALIPHSRISSTCPGSRSPPKRGATRFRCADLFTCTGDTIESFDAYAGLAGSPGLRSSRALLVVKFTIEGFSTSAERAHHWETPLMFLTEIAPEESGEMSFWKRPRLNVATNGSAPSSLSGINICCKMPSIVRLTISAFGITSLLAGVHSLMASTAALPSGNSDVVAADRGNALAAIAMGIYYNLAAHQDNTAFFIATVPMRMLSAAVFWAQGWPAVAAWEGTGSLSTILALWWDSRKG</sequence>